<dbReference type="PATRIC" id="fig|342002.3.peg.179"/>
<dbReference type="STRING" id="342002.BST15_09480"/>
<proteinExistence type="predicted"/>
<keyword evidence="1" id="KW-0472">Membrane</keyword>
<gene>
    <name evidence="3" type="ORF">BST15_09480</name>
    <name evidence="2" type="ORF">WR43_12105</name>
</gene>
<keyword evidence="5" id="KW-1185">Reference proteome</keyword>
<comment type="caution">
    <text evidence="2">The sequence shown here is derived from an EMBL/GenBank/DDBJ whole genome shotgun (WGS) entry which is preliminary data.</text>
</comment>
<dbReference type="AlphaFoldDB" id="A0A0F5MW04"/>
<dbReference type="Proteomes" id="UP000034416">
    <property type="component" value="Unassembled WGS sequence"/>
</dbReference>
<reference evidence="4" key="1">
    <citation type="submission" date="2015-04" db="EMBL/GenBank/DDBJ databases">
        <title>Genome sequence of Mycobacterium arupense GUC1.</title>
        <authorList>
            <person name="Greninger A.L."/>
            <person name="Cunningham G."/>
            <person name="Chiu C.Y."/>
            <person name="Miller S."/>
        </authorList>
    </citation>
    <scope>NUCLEOTIDE SEQUENCE [LARGE SCALE GENOMIC DNA]</scope>
    <source>
        <strain evidence="4">GUC1</strain>
    </source>
</reference>
<evidence type="ECO:0000313" key="4">
    <source>
        <dbReference type="Proteomes" id="UP000034416"/>
    </source>
</evidence>
<organism evidence="2 4">
    <name type="scientific">Mycolicibacter arupensis</name>
    <dbReference type="NCBI Taxonomy" id="342002"/>
    <lineage>
        <taxon>Bacteria</taxon>
        <taxon>Bacillati</taxon>
        <taxon>Actinomycetota</taxon>
        <taxon>Actinomycetes</taxon>
        <taxon>Mycobacteriales</taxon>
        <taxon>Mycobacteriaceae</taxon>
        <taxon>Mycolicibacter</taxon>
    </lineage>
</organism>
<evidence type="ECO:0000256" key="1">
    <source>
        <dbReference type="SAM" id="Phobius"/>
    </source>
</evidence>
<name>A0A0F5MW04_9MYCO</name>
<reference evidence="2" key="2">
    <citation type="submission" date="2015-04" db="EMBL/GenBank/DDBJ databases">
        <title>Genome sequence of Mycobacterium arupense strain GUC1.</title>
        <authorList>
            <person name="Greninger A.L."/>
            <person name="Cunningham G."/>
            <person name="Chiu C.Y."/>
            <person name="Miller S."/>
        </authorList>
    </citation>
    <scope>NUCLEOTIDE SEQUENCE</scope>
    <source>
        <strain evidence="2">GUC1</strain>
    </source>
</reference>
<protein>
    <submittedName>
        <fullName evidence="2">Membrane protein</fullName>
    </submittedName>
</protein>
<feature type="transmembrane region" description="Helical" evidence="1">
    <location>
        <begin position="25"/>
        <end position="45"/>
    </location>
</feature>
<dbReference type="EMBL" id="MVHH01000014">
    <property type="protein sequence ID" value="OQZ98169.1"/>
    <property type="molecule type" value="Genomic_DNA"/>
</dbReference>
<accession>A0A0F5MW04</accession>
<reference evidence="3 5" key="3">
    <citation type="submission" date="2016-12" db="EMBL/GenBank/DDBJ databases">
        <title>The new phylogeny of genus Mycobacterium.</title>
        <authorList>
            <person name="Tortoli E."/>
            <person name="Trovato A."/>
            <person name="Cirillo D.M."/>
        </authorList>
    </citation>
    <scope>NUCLEOTIDE SEQUENCE [LARGE SCALE GENOMIC DNA]</scope>
    <source>
        <strain evidence="3 5">DSM 44942</strain>
    </source>
</reference>
<evidence type="ECO:0000313" key="2">
    <source>
        <dbReference type="EMBL" id="KKB98945.1"/>
    </source>
</evidence>
<keyword evidence="1" id="KW-0812">Transmembrane</keyword>
<dbReference type="RefSeq" id="WP_046189842.1">
    <property type="nucleotide sequence ID" value="NZ_JACKUJ010000046.1"/>
</dbReference>
<evidence type="ECO:0000313" key="5">
    <source>
        <dbReference type="Proteomes" id="UP000192327"/>
    </source>
</evidence>
<feature type="transmembrane region" description="Helical" evidence="1">
    <location>
        <begin position="105"/>
        <end position="126"/>
    </location>
</feature>
<sequence>MTAISTPTLSDSTDSLLRFALRADAVIVGVAGLAVALAAAPMAALEGLTAAHEYGLAAFCITYGVVVYFLSAMEELRGVGIGVIAANVVCTVVAIAAVVDGALPLTGIGVAATLACAAYTAFFAGLQYRGLRRLG</sequence>
<dbReference type="EMBL" id="LASW01000050">
    <property type="protein sequence ID" value="KKB98945.1"/>
    <property type="molecule type" value="Genomic_DNA"/>
</dbReference>
<dbReference type="Proteomes" id="UP000192327">
    <property type="component" value="Unassembled WGS sequence"/>
</dbReference>
<feature type="transmembrane region" description="Helical" evidence="1">
    <location>
        <begin position="51"/>
        <end position="71"/>
    </location>
</feature>
<keyword evidence="1" id="KW-1133">Transmembrane helix</keyword>
<evidence type="ECO:0000313" key="3">
    <source>
        <dbReference type="EMBL" id="OQZ98169.1"/>
    </source>
</evidence>
<feature type="transmembrane region" description="Helical" evidence="1">
    <location>
        <begin position="78"/>
        <end position="99"/>
    </location>
</feature>